<feature type="compositionally biased region" description="Low complexity" evidence="2">
    <location>
        <begin position="178"/>
        <end position="189"/>
    </location>
</feature>
<accession>A0A165LB03</accession>
<feature type="compositionally biased region" description="Polar residues" evidence="2">
    <location>
        <begin position="148"/>
        <end position="164"/>
    </location>
</feature>
<sequence>MAAPPIPPRPMQYAAHHDDNTGAPPPVPPLPPNFAYDPVFDAPHWEDPIVAPRPFRYDPGLPQDMAQQLESRIASPAFPDPYASGGVGAFRSLPTPVPPHAQSYAPPPHNFLQSPPPPPPSQYLTPQPPPNAGYQPGGFHLPQPYQPGHQQRASLTGQMASMSLSPPDVPRAPPTPALPTASQFAAPPVPAPSSFAPAPANKGDGVPVLEMPRPTVQSLTDKIPGLGAAVDVKVAWAKEVLSLVERTHASTPQKGSTIVDGALNRLVETAIRDILEAAAGPDPDAQALYLRGTLASSGSFPSFVARNPKEAFRDFDASARKGAVAAWFNIARDYEAVGDLERAKQSLERGARLNVESCYYRLGMAHLLGQLGFALDPAAALPLLHRAAQLASADVPQPAYVFALILMGEFASYTAPPEALAPYVPRGSTSLVEARRWLERAAYLGSGAAQFKLGHAYEFGVAPFAPDPLLSVQYYSLAAQRGHPEADMALSKWFLCGSEGAFDKDEALARVFAEKSAMRGEREGEFAMGYYCEVGIGTPNHTKDLEAARKWYTLAADKGSAEARKRLDALTAAQPVALGRTEHEMLKESTLVRRRTQARDEAWSAGRKAQAMPPSGSMPKIAEELRATHVQPPAPHAGGPGAKIESVAPLQPQRRPQQQHPQQPQQRYSLSDPGAAAALGPSSMTIVHQHAAATSSTSSPVPQQQHHGGRVRVPIRLDDPAPQAVRVPSPVSAVQGPQHIQQQQPGPVQPTLAGATAGPGPGKIKLDTPGPSPLSPLNRPGAGTNSPKPSPRPGQNSGSASAGGPPKKGPATFQEMGFQSQKLDERECVIM</sequence>
<proteinExistence type="predicted"/>
<evidence type="ECO:0000313" key="3">
    <source>
        <dbReference type="EMBL" id="KZV97618.1"/>
    </source>
</evidence>
<feature type="compositionally biased region" description="Pro residues" evidence="2">
    <location>
        <begin position="95"/>
        <end position="131"/>
    </location>
</feature>
<dbReference type="EMBL" id="KV425928">
    <property type="protein sequence ID" value="KZV97618.1"/>
    <property type="molecule type" value="Genomic_DNA"/>
</dbReference>
<reference evidence="3 4" key="1">
    <citation type="journal article" date="2016" name="Mol. Biol. Evol.">
        <title>Comparative Genomics of Early-Diverging Mushroom-Forming Fungi Provides Insights into the Origins of Lignocellulose Decay Capabilities.</title>
        <authorList>
            <person name="Nagy L.G."/>
            <person name="Riley R."/>
            <person name="Tritt A."/>
            <person name="Adam C."/>
            <person name="Daum C."/>
            <person name="Floudas D."/>
            <person name="Sun H."/>
            <person name="Yadav J.S."/>
            <person name="Pangilinan J."/>
            <person name="Larsson K.H."/>
            <person name="Matsuura K."/>
            <person name="Barry K."/>
            <person name="Labutti K."/>
            <person name="Kuo R."/>
            <person name="Ohm R.A."/>
            <person name="Bhattacharya S.S."/>
            <person name="Shirouzu T."/>
            <person name="Yoshinaga Y."/>
            <person name="Martin F.M."/>
            <person name="Grigoriev I.V."/>
            <person name="Hibbett D.S."/>
        </authorList>
    </citation>
    <scope>NUCLEOTIDE SEQUENCE [LARGE SCALE GENOMIC DNA]</scope>
    <source>
        <strain evidence="3 4">HHB12029</strain>
    </source>
</reference>
<dbReference type="PANTHER" id="PTHR46430">
    <property type="entry name" value="PROTEIN SKT5-RELATED"/>
    <property type="match status" value="1"/>
</dbReference>
<dbReference type="Pfam" id="PF08238">
    <property type="entry name" value="Sel1"/>
    <property type="match status" value="5"/>
</dbReference>
<dbReference type="InterPro" id="IPR011990">
    <property type="entry name" value="TPR-like_helical_dom_sf"/>
</dbReference>
<dbReference type="Gene3D" id="1.25.40.10">
    <property type="entry name" value="Tetratricopeptide repeat domain"/>
    <property type="match status" value="2"/>
</dbReference>
<keyword evidence="4" id="KW-1185">Reference proteome</keyword>
<feature type="region of interest" description="Disordered" evidence="2">
    <location>
        <begin position="89"/>
        <end position="189"/>
    </location>
</feature>
<feature type="region of interest" description="Disordered" evidence="2">
    <location>
        <begin position="650"/>
        <end position="709"/>
    </location>
</feature>
<feature type="compositionally biased region" description="Polar residues" evidence="2">
    <location>
        <begin position="783"/>
        <end position="800"/>
    </location>
</feature>
<dbReference type="InterPro" id="IPR006597">
    <property type="entry name" value="Sel1-like"/>
</dbReference>
<feature type="compositionally biased region" description="Pro residues" evidence="2">
    <location>
        <begin position="167"/>
        <end position="177"/>
    </location>
</feature>
<feature type="region of interest" description="Disordered" evidence="2">
    <location>
        <begin position="721"/>
        <end position="831"/>
    </location>
</feature>
<gene>
    <name evidence="3" type="ORF">EXIGLDRAFT_832749</name>
</gene>
<feature type="compositionally biased region" description="Pro residues" evidence="2">
    <location>
        <begin position="23"/>
        <end position="32"/>
    </location>
</feature>
<dbReference type="PANTHER" id="PTHR46430:SF2">
    <property type="entry name" value="CHITIN SYNTHASE REGULATORY FACTOR 4"/>
    <property type="match status" value="1"/>
</dbReference>
<feature type="region of interest" description="Disordered" evidence="2">
    <location>
        <begin position="1"/>
        <end position="35"/>
    </location>
</feature>
<organism evidence="3 4">
    <name type="scientific">Exidia glandulosa HHB12029</name>
    <dbReference type="NCBI Taxonomy" id="1314781"/>
    <lineage>
        <taxon>Eukaryota</taxon>
        <taxon>Fungi</taxon>
        <taxon>Dikarya</taxon>
        <taxon>Basidiomycota</taxon>
        <taxon>Agaricomycotina</taxon>
        <taxon>Agaricomycetes</taxon>
        <taxon>Auriculariales</taxon>
        <taxon>Exidiaceae</taxon>
        <taxon>Exidia</taxon>
    </lineage>
</organism>
<feature type="compositionally biased region" description="Low complexity" evidence="2">
    <location>
        <begin position="651"/>
        <end position="667"/>
    </location>
</feature>
<evidence type="ECO:0000256" key="2">
    <source>
        <dbReference type="SAM" id="MobiDB-lite"/>
    </source>
</evidence>
<feature type="compositionally biased region" description="Low complexity" evidence="2">
    <location>
        <begin position="734"/>
        <end position="758"/>
    </location>
</feature>
<feature type="compositionally biased region" description="Low complexity" evidence="2">
    <location>
        <begin position="687"/>
        <end position="706"/>
    </location>
</feature>
<feature type="compositionally biased region" description="Pro residues" evidence="2">
    <location>
        <begin position="1"/>
        <end position="10"/>
    </location>
</feature>
<feature type="region of interest" description="Disordered" evidence="2">
    <location>
        <begin position="591"/>
        <end position="618"/>
    </location>
</feature>
<dbReference type="InterPro" id="IPR051726">
    <property type="entry name" value="Chitin_Synth_Reg"/>
</dbReference>
<name>A0A165LB03_EXIGL</name>
<evidence type="ECO:0000256" key="1">
    <source>
        <dbReference type="ARBA" id="ARBA00022737"/>
    </source>
</evidence>
<dbReference type="OrthoDB" id="272077at2759"/>
<dbReference type="STRING" id="1314781.A0A165LB03"/>
<keyword evidence="1" id="KW-0677">Repeat</keyword>
<evidence type="ECO:0000313" key="4">
    <source>
        <dbReference type="Proteomes" id="UP000077266"/>
    </source>
</evidence>
<dbReference type="Proteomes" id="UP000077266">
    <property type="component" value="Unassembled WGS sequence"/>
</dbReference>
<dbReference type="InParanoid" id="A0A165LB03"/>
<feature type="compositionally biased region" description="Basic and acidic residues" evidence="2">
    <location>
        <begin position="591"/>
        <end position="602"/>
    </location>
</feature>
<protein>
    <submittedName>
        <fullName evidence="3">HCP-like protein</fullName>
    </submittedName>
</protein>
<dbReference type="SUPFAM" id="SSF81901">
    <property type="entry name" value="HCP-like"/>
    <property type="match status" value="2"/>
</dbReference>
<feature type="compositionally biased region" description="Basic and acidic residues" evidence="2">
    <location>
        <begin position="822"/>
        <end position="831"/>
    </location>
</feature>
<dbReference type="SMART" id="SM00671">
    <property type="entry name" value="SEL1"/>
    <property type="match status" value="6"/>
</dbReference>
<dbReference type="AlphaFoldDB" id="A0A165LB03"/>